<reference evidence="2 3" key="1">
    <citation type="submission" date="2021-11" db="EMBL/GenBank/DDBJ databases">
        <authorList>
            <person name="Lee D.-H."/>
            <person name="Kim S.-B."/>
        </authorList>
    </citation>
    <scope>NUCLEOTIDE SEQUENCE [LARGE SCALE GENOMIC DNA]</scope>
    <source>
        <strain evidence="2 3">KCTC 52223</strain>
    </source>
</reference>
<accession>A0ABS8KTN1</accession>
<feature type="transmembrane region" description="Helical" evidence="1">
    <location>
        <begin position="90"/>
        <end position="111"/>
    </location>
</feature>
<evidence type="ECO:0000256" key="1">
    <source>
        <dbReference type="SAM" id="Phobius"/>
    </source>
</evidence>
<sequence>MTGPDTPGSGSPIDENELQAFVDDRLDGDRRAAVEAHLAAYPDLAERMGTERRQRAMLRSRLDAKFAEPVPARLRIANLRAARRTSWRRGWTSAAAAIVLFVAGATAGWFANGIAPGPQPIAPAASVAQGAKAAYRTFVVEVAHPVEVSAQQEAHLLQWLSKRLGRKLAAPDLSPFGYRLMGGRLLPGGDGAAAQLMYDDASGKRLTIYVRASEGSETAFRFQKEGDASTFAWIDQGFGFAVTAPASREELLPIAEAVYRGFEGKS</sequence>
<keyword evidence="1" id="KW-1133">Transmembrane helix</keyword>
<keyword evidence="1" id="KW-0812">Transmembrane</keyword>
<dbReference type="EMBL" id="JAJISD010000004">
    <property type="protein sequence ID" value="MCC8429443.1"/>
    <property type="molecule type" value="Genomic_DNA"/>
</dbReference>
<organism evidence="2 3">
    <name type="scientific">Reyranella aquatilis</name>
    <dbReference type="NCBI Taxonomy" id="2035356"/>
    <lineage>
        <taxon>Bacteria</taxon>
        <taxon>Pseudomonadati</taxon>
        <taxon>Pseudomonadota</taxon>
        <taxon>Alphaproteobacteria</taxon>
        <taxon>Hyphomicrobiales</taxon>
        <taxon>Reyranellaceae</taxon>
        <taxon>Reyranella</taxon>
    </lineage>
</organism>
<name>A0ABS8KTN1_9HYPH</name>
<comment type="caution">
    <text evidence="2">The sequence shown here is derived from an EMBL/GenBank/DDBJ whole genome shotgun (WGS) entry which is preliminary data.</text>
</comment>
<gene>
    <name evidence="2" type="ORF">LJ725_10730</name>
</gene>
<protein>
    <submittedName>
        <fullName evidence="2">Anti-sigma factor</fullName>
    </submittedName>
</protein>
<keyword evidence="3" id="KW-1185">Reference proteome</keyword>
<dbReference type="RefSeq" id="WP_230550645.1">
    <property type="nucleotide sequence ID" value="NZ_JAJISD010000004.1"/>
</dbReference>
<proteinExistence type="predicted"/>
<evidence type="ECO:0000313" key="3">
    <source>
        <dbReference type="Proteomes" id="UP001198862"/>
    </source>
</evidence>
<keyword evidence="1" id="KW-0472">Membrane</keyword>
<dbReference type="Proteomes" id="UP001198862">
    <property type="component" value="Unassembled WGS sequence"/>
</dbReference>
<evidence type="ECO:0000313" key="2">
    <source>
        <dbReference type="EMBL" id="MCC8429443.1"/>
    </source>
</evidence>